<gene>
    <name evidence="3" type="ORF">FB45DRAFT_282416</name>
</gene>
<evidence type="ECO:0000313" key="3">
    <source>
        <dbReference type="EMBL" id="KAJ7643817.1"/>
    </source>
</evidence>
<evidence type="ECO:0000256" key="1">
    <source>
        <dbReference type="SAM" id="Coils"/>
    </source>
</evidence>
<dbReference type="AlphaFoldDB" id="A0AAD7FUF6"/>
<dbReference type="Gene3D" id="3.80.10.10">
    <property type="entry name" value="Ribonuclease Inhibitor"/>
    <property type="match status" value="1"/>
</dbReference>
<reference evidence="3" key="1">
    <citation type="submission" date="2023-03" db="EMBL/GenBank/DDBJ databases">
        <title>Massive genome expansion in bonnet fungi (Mycena s.s.) driven by repeated elements and novel gene families across ecological guilds.</title>
        <authorList>
            <consortium name="Lawrence Berkeley National Laboratory"/>
            <person name="Harder C.B."/>
            <person name="Miyauchi S."/>
            <person name="Viragh M."/>
            <person name="Kuo A."/>
            <person name="Thoen E."/>
            <person name="Andreopoulos B."/>
            <person name="Lu D."/>
            <person name="Skrede I."/>
            <person name="Drula E."/>
            <person name="Henrissat B."/>
            <person name="Morin E."/>
            <person name="Kohler A."/>
            <person name="Barry K."/>
            <person name="LaButti K."/>
            <person name="Morin E."/>
            <person name="Salamov A."/>
            <person name="Lipzen A."/>
            <person name="Mereny Z."/>
            <person name="Hegedus B."/>
            <person name="Baldrian P."/>
            <person name="Stursova M."/>
            <person name="Weitz H."/>
            <person name="Taylor A."/>
            <person name="Grigoriev I.V."/>
            <person name="Nagy L.G."/>
            <person name="Martin F."/>
            <person name="Kauserud H."/>
        </authorList>
    </citation>
    <scope>NUCLEOTIDE SEQUENCE</scope>
    <source>
        <strain evidence="3">9284</strain>
    </source>
</reference>
<dbReference type="SUPFAM" id="SSF52047">
    <property type="entry name" value="RNI-like"/>
    <property type="match status" value="1"/>
</dbReference>
<name>A0AAD7FUF6_9AGAR</name>
<dbReference type="Gene3D" id="1.20.1280.50">
    <property type="match status" value="1"/>
</dbReference>
<proteinExistence type="predicted"/>
<dbReference type="SUPFAM" id="SSF81383">
    <property type="entry name" value="F-box domain"/>
    <property type="match status" value="1"/>
</dbReference>
<feature type="domain" description="F-box" evidence="2">
    <location>
        <begin position="47"/>
        <end position="96"/>
    </location>
</feature>
<evidence type="ECO:0000313" key="4">
    <source>
        <dbReference type="Proteomes" id="UP001221142"/>
    </source>
</evidence>
<dbReference type="Proteomes" id="UP001221142">
    <property type="component" value="Unassembled WGS sequence"/>
</dbReference>
<accession>A0AAD7FUF6</accession>
<keyword evidence="1" id="KW-0175">Coiled coil</keyword>
<sequence length="401" mass="44954">MPSANELRGLIEDLSKVVALQREILEELEHQLRSAKSDLNTLVDPVAQLPLELSSEIFMQCLSTTADMQAAALLPCVCRSWSDIALATPSLWTTISDDGVPAVKFPQLFEIWLRRGKNLPLSLSLRHIDPVAFADTVEALEEHAYRVQELEILRVGLDLGQITYPFTALETLTLEGSKQEFLASSASEMVEMLRGASKLVECNLLRAYYRDHTPSDLTHCSLQHLRLGRLEDGHSSAVILRHLTLPSLQTLCISRFDISTTDFLQFFTRSSPPLRSLELRLPVSDVASETIACLKLLPDLANLRIIYNWDNVGTFFDKLAAAPDVLPALRDFWISGYLRNLAGYQRVLDVLTRRRKTLRSFHLVVAEEDEDHFSADVGAAFRELVGEGMEIHIGTAVKNFL</sequence>
<keyword evidence="4" id="KW-1185">Reference proteome</keyword>
<dbReference type="InterPro" id="IPR001810">
    <property type="entry name" value="F-box_dom"/>
</dbReference>
<feature type="coiled-coil region" evidence="1">
    <location>
        <begin position="11"/>
        <end position="38"/>
    </location>
</feature>
<protein>
    <recommendedName>
        <fullName evidence="2">F-box domain-containing protein</fullName>
    </recommendedName>
</protein>
<evidence type="ECO:0000259" key="2">
    <source>
        <dbReference type="Pfam" id="PF12937"/>
    </source>
</evidence>
<dbReference type="InterPro" id="IPR036047">
    <property type="entry name" value="F-box-like_dom_sf"/>
</dbReference>
<organism evidence="3 4">
    <name type="scientific">Roridomyces roridus</name>
    <dbReference type="NCBI Taxonomy" id="1738132"/>
    <lineage>
        <taxon>Eukaryota</taxon>
        <taxon>Fungi</taxon>
        <taxon>Dikarya</taxon>
        <taxon>Basidiomycota</taxon>
        <taxon>Agaricomycotina</taxon>
        <taxon>Agaricomycetes</taxon>
        <taxon>Agaricomycetidae</taxon>
        <taxon>Agaricales</taxon>
        <taxon>Marasmiineae</taxon>
        <taxon>Mycenaceae</taxon>
        <taxon>Roridomyces</taxon>
    </lineage>
</organism>
<dbReference type="Pfam" id="PF12937">
    <property type="entry name" value="F-box-like"/>
    <property type="match status" value="1"/>
</dbReference>
<dbReference type="EMBL" id="JARKIF010000003">
    <property type="protein sequence ID" value="KAJ7643817.1"/>
    <property type="molecule type" value="Genomic_DNA"/>
</dbReference>
<comment type="caution">
    <text evidence="3">The sequence shown here is derived from an EMBL/GenBank/DDBJ whole genome shotgun (WGS) entry which is preliminary data.</text>
</comment>
<dbReference type="InterPro" id="IPR032675">
    <property type="entry name" value="LRR_dom_sf"/>
</dbReference>